<sequence length="154" mass="17669">MVTTEGREKIRPMERYDACNHCRAKGTTVHHGSRSLSPWRCLSHIALEQALPLFFPTSLITTLRLFSVAVNAKITAVLPQAREPLLVCHDLNCVLYHEFCSPNMRFQWIKWDINLWCKIDAQRKQTTTNLLLGAEVNVEAQECEVTKEAMDIFP</sequence>
<proteinExistence type="predicted"/>
<dbReference type="Proteomes" id="UP000324897">
    <property type="component" value="Unassembled WGS sequence"/>
</dbReference>
<evidence type="ECO:0000313" key="2">
    <source>
        <dbReference type="Proteomes" id="UP000324897"/>
    </source>
</evidence>
<dbReference type="EMBL" id="RWGY01000005">
    <property type="protein sequence ID" value="TVU42128.1"/>
    <property type="molecule type" value="Genomic_DNA"/>
</dbReference>
<comment type="caution">
    <text evidence="1">The sequence shown here is derived from an EMBL/GenBank/DDBJ whole genome shotgun (WGS) entry which is preliminary data.</text>
</comment>
<name>A0A5J9W1T1_9POAL</name>
<dbReference type="Gramene" id="TVU42128">
    <property type="protein sequence ID" value="TVU42128"/>
    <property type="gene ID" value="EJB05_08518"/>
</dbReference>
<feature type="non-terminal residue" evidence="1">
    <location>
        <position position="1"/>
    </location>
</feature>
<protein>
    <submittedName>
        <fullName evidence="1">Uncharacterized protein</fullName>
    </submittedName>
</protein>
<evidence type="ECO:0000313" key="1">
    <source>
        <dbReference type="EMBL" id="TVU42128.1"/>
    </source>
</evidence>
<gene>
    <name evidence="1" type="ORF">EJB05_08518</name>
</gene>
<accession>A0A5J9W1T1</accession>
<dbReference type="AlphaFoldDB" id="A0A5J9W1T1"/>
<organism evidence="1 2">
    <name type="scientific">Eragrostis curvula</name>
    <name type="common">weeping love grass</name>
    <dbReference type="NCBI Taxonomy" id="38414"/>
    <lineage>
        <taxon>Eukaryota</taxon>
        <taxon>Viridiplantae</taxon>
        <taxon>Streptophyta</taxon>
        <taxon>Embryophyta</taxon>
        <taxon>Tracheophyta</taxon>
        <taxon>Spermatophyta</taxon>
        <taxon>Magnoliopsida</taxon>
        <taxon>Liliopsida</taxon>
        <taxon>Poales</taxon>
        <taxon>Poaceae</taxon>
        <taxon>PACMAD clade</taxon>
        <taxon>Chloridoideae</taxon>
        <taxon>Eragrostideae</taxon>
        <taxon>Eragrostidinae</taxon>
        <taxon>Eragrostis</taxon>
    </lineage>
</organism>
<reference evidence="1 2" key="1">
    <citation type="journal article" date="2019" name="Sci. Rep.">
        <title>A high-quality genome of Eragrostis curvula grass provides insights into Poaceae evolution and supports new strategies to enhance forage quality.</title>
        <authorList>
            <person name="Carballo J."/>
            <person name="Santos B.A.C.M."/>
            <person name="Zappacosta D."/>
            <person name="Garbus I."/>
            <person name="Selva J.P."/>
            <person name="Gallo C.A."/>
            <person name="Diaz A."/>
            <person name="Albertini E."/>
            <person name="Caccamo M."/>
            <person name="Echenique V."/>
        </authorList>
    </citation>
    <scope>NUCLEOTIDE SEQUENCE [LARGE SCALE GENOMIC DNA]</scope>
    <source>
        <strain evidence="2">cv. Victoria</strain>
        <tissue evidence="1">Leaf</tissue>
    </source>
</reference>
<keyword evidence="2" id="KW-1185">Reference proteome</keyword>